<dbReference type="Gene3D" id="3.40.50.300">
    <property type="entry name" value="P-loop containing nucleotide triphosphate hydrolases"/>
    <property type="match status" value="2"/>
</dbReference>
<keyword evidence="5 15" id="KW-0347">Helicase</keyword>
<evidence type="ECO:0000256" key="6">
    <source>
        <dbReference type="ARBA" id="ARBA00022840"/>
    </source>
</evidence>
<evidence type="ECO:0000256" key="8">
    <source>
        <dbReference type="ARBA" id="ARBA00023235"/>
    </source>
</evidence>
<evidence type="ECO:0000313" key="16">
    <source>
        <dbReference type="Proteomes" id="UP001296706"/>
    </source>
</evidence>
<dbReference type="EC" id="5.6.2.4" evidence="10"/>
<evidence type="ECO:0000256" key="5">
    <source>
        <dbReference type="ARBA" id="ARBA00022806"/>
    </source>
</evidence>
<dbReference type="Proteomes" id="UP001296706">
    <property type="component" value="Unassembled WGS sequence"/>
</dbReference>
<dbReference type="GO" id="GO:0004386">
    <property type="term" value="F:helicase activity"/>
    <property type="evidence" value="ECO:0007669"/>
    <property type="project" value="UniProtKB-KW"/>
</dbReference>
<keyword evidence="3" id="KW-0547">Nucleotide-binding</keyword>
<dbReference type="CDD" id="cd17920">
    <property type="entry name" value="DEXHc_RecQ"/>
    <property type="match status" value="1"/>
</dbReference>
<dbReference type="InterPro" id="IPR032284">
    <property type="entry name" value="RecQ_Zn-bd"/>
</dbReference>
<evidence type="ECO:0000256" key="9">
    <source>
        <dbReference type="ARBA" id="ARBA00034617"/>
    </source>
</evidence>
<dbReference type="EMBL" id="JAAXKY010000118">
    <property type="protein sequence ID" value="NMH80864.1"/>
    <property type="molecule type" value="Genomic_DNA"/>
</dbReference>
<dbReference type="PANTHER" id="PTHR13710">
    <property type="entry name" value="DNA HELICASE RECQ FAMILY MEMBER"/>
    <property type="match status" value="1"/>
</dbReference>
<evidence type="ECO:0000256" key="2">
    <source>
        <dbReference type="ARBA" id="ARBA00022723"/>
    </source>
</evidence>
<name>A0ABX1RML0_9PSEU</name>
<dbReference type="PROSITE" id="PS51192">
    <property type="entry name" value="HELICASE_ATP_BIND_1"/>
    <property type="match status" value="1"/>
</dbReference>
<dbReference type="InterPro" id="IPR014001">
    <property type="entry name" value="Helicase_ATP-bd"/>
</dbReference>
<keyword evidence="6" id="KW-0067">ATP-binding</keyword>
<evidence type="ECO:0000259" key="14">
    <source>
        <dbReference type="PROSITE" id="PS51194"/>
    </source>
</evidence>
<accession>A0ABX1RML0</accession>
<comment type="catalytic activity">
    <reaction evidence="9">
        <text>Couples ATP hydrolysis with the unwinding of duplex DNA by translocating in the 3'-5' direction.</text>
        <dbReference type="EC" id="5.6.2.4"/>
    </reaction>
</comment>
<comment type="caution">
    <text evidence="15">The sequence shown here is derived from an EMBL/GenBank/DDBJ whole genome shotgun (WGS) entry which is preliminary data.</text>
</comment>
<evidence type="ECO:0000256" key="3">
    <source>
        <dbReference type="ARBA" id="ARBA00022741"/>
    </source>
</evidence>
<dbReference type="Pfam" id="PF16124">
    <property type="entry name" value="RecQ_Zn_bind"/>
    <property type="match status" value="1"/>
</dbReference>
<organism evidence="15 16">
    <name type="scientific">Pseudonocardia xinjiangensis</name>
    <dbReference type="NCBI Taxonomy" id="75289"/>
    <lineage>
        <taxon>Bacteria</taxon>
        <taxon>Bacillati</taxon>
        <taxon>Actinomycetota</taxon>
        <taxon>Actinomycetes</taxon>
        <taxon>Pseudonocardiales</taxon>
        <taxon>Pseudonocardiaceae</taxon>
        <taxon>Pseudonocardia</taxon>
    </lineage>
</organism>
<dbReference type="SUPFAM" id="SSF52540">
    <property type="entry name" value="P-loop containing nucleoside triphosphate hydrolases"/>
    <property type="match status" value="1"/>
</dbReference>
<protein>
    <recommendedName>
        <fullName evidence="11">ATP-dependent DNA helicase RecQ</fullName>
        <ecNumber evidence="10">5.6.2.4</ecNumber>
    </recommendedName>
    <alternativeName>
        <fullName evidence="12">DNA 3'-5' helicase RecQ</fullName>
    </alternativeName>
</protein>
<evidence type="ECO:0000256" key="10">
    <source>
        <dbReference type="ARBA" id="ARBA00034808"/>
    </source>
</evidence>
<reference evidence="15 16" key="1">
    <citation type="submission" date="2020-04" db="EMBL/GenBank/DDBJ databases">
        <authorList>
            <person name="Klaysubun C."/>
            <person name="Duangmal K."/>
            <person name="Lipun K."/>
        </authorList>
    </citation>
    <scope>NUCLEOTIDE SEQUENCE [LARGE SCALE GENOMIC DNA]</scope>
    <source>
        <strain evidence="15 16">JCM 11839</strain>
    </source>
</reference>
<evidence type="ECO:0000256" key="7">
    <source>
        <dbReference type="ARBA" id="ARBA00023125"/>
    </source>
</evidence>
<evidence type="ECO:0000313" key="15">
    <source>
        <dbReference type="EMBL" id="NMH80864.1"/>
    </source>
</evidence>
<dbReference type="NCBIfam" id="TIGR00614">
    <property type="entry name" value="recQ_fam"/>
    <property type="match status" value="1"/>
</dbReference>
<keyword evidence="16" id="KW-1185">Reference proteome</keyword>
<dbReference type="PANTHER" id="PTHR13710:SF105">
    <property type="entry name" value="ATP-DEPENDENT DNA HELICASE Q1"/>
    <property type="match status" value="1"/>
</dbReference>
<evidence type="ECO:0000256" key="4">
    <source>
        <dbReference type="ARBA" id="ARBA00022801"/>
    </source>
</evidence>
<dbReference type="InterPro" id="IPR027417">
    <property type="entry name" value="P-loop_NTPase"/>
</dbReference>
<evidence type="ECO:0000256" key="1">
    <source>
        <dbReference type="ARBA" id="ARBA00005446"/>
    </source>
</evidence>
<dbReference type="RefSeq" id="WP_169398912.1">
    <property type="nucleotide sequence ID" value="NZ_BAAAJH010000016.1"/>
</dbReference>
<sequence length="576" mass="61172">MTASGGPRPGAGLADVTALARDVFGYPELREVQRRALEPVLAGRDTLAVLATGSGKSAVYQLAGLSAGGLTVVVSPLVALQRDQLRGLQGRRMPDGRPIRAAQLNATVHVAEARAARAAVAAGELDFLLLGPEQLARPATRELLATTGRPCALLVVDEAHLVSEWGFDFRPDYLQLTDARQLVGDPQVLALTATAAPPVQAEITRRLGMRDPAVVVAGFDRPNIDLAVRAVHGTTTHDKVRGDDVVVDEVLAGPTPALVYAASRRHCEELAERFRHLVFTAAPYHAGLPAAERSATQDAFLSGSLDVVVATSAFGLGIDKPDVRSVVHASPPGSLDEYYQEIGRAGRDGRPARAVLVFNPADLRLPRMFAAAARVRDGDVDAVLSALTRATGPIPLTDLAQHVGLGTRRAERVVERLADAGAAVLHDGVVVPHVAEGEQAHRTTERTHDAEEIRQAVAASRIDAISYYAETMHCRRTELLAYFGEQYTPPCGTCDNDRRPAPRTLHGLARPNVVAAAGQGRAPVDPGSRVEHTTWGGGTVLEADPHQLLVVFDTVGYRHLTPAALTTGLLRVVAGD</sequence>
<dbReference type="InterPro" id="IPR001650">
    <property type="entry name" value="Helicase_C-like"/>
</dbReference>
<evidence type="ECO:0000256" key="11">
    <source>
        <dbReference type="ARBA" id="ARBA00044535"/>
    </source>
</evidence>
<dbReference type="InterPro" id="IPR011545">
    <property type="entry name" value="DEAD/DEAH_box_helicase_dom"/>
</dbReference>
<gene>
    <name evidence="15" type="ORF">HF577_27710</name>
</gene>
<dbReference type="Gene3D" id="1.10.10.10">
    <property type="entry name" value="Winged helix-like DNA-binding domain superfamily/Winged helix DNA-binding domain"/>
    <property type="match status" value="1"/>
</dbReference>
<dbReference type="SMART" id="SM00490">
    <property type="entry name" value="HELICc"/>
    <property type="match status" value="1"/>
</dbReference>
<dbReference type="Pfam" id="PF00270">
    <property type="entry name" value="DEAD"/>
    <property type="match status" value="1"/>
</dbReference>
<keyword evidence="8" id="KW-0413">Isomerase</keyword>
<dbReference type="InterPro" id="IPR036388">
    <property type="entry name" value="WH-like_DNA-bd_sf"/>
</dbReference>
<keyword evidence="4" id="KW-0378">Hydrolase</keyword>
<dbReference type="PROSITE" id="PS51194">
    <property type="entry name" value="HELICASE_CTER"/>
    <property type="match status" value="1"/>
</dbReference>
<dbReference type="Pfam" id="PF00271">
    <property type="entry name" value="Helicase_C"/>
    <property type="match status" value="1"/>
</dbReference>
<evidence type="ECO:0000256" key="12">
    <source>
        <dbReference type="ARBA" id="ARBA00044550"/>
    </source>
</evidence>
<proteinExistence type="inferred from homology"/>
<dbReference type="SMART" id="SM00487">
    <property type="entry name" value="DEXDc"/>
    <property type="match status" value="1"/>
</dbReference>
<keyword evidence="7" id="KW-0238">DNA-binding</keyword>
<dbReference type="InterPro" id="IPR004589">
    <property type="entry name" value="DNA_helicase_ATP-dep_RecQ"/>
</dbReference>
<keyword evidence="2" id="KW-0479">Metal-binding</keyword>
<evidence type="ECO:0000259" key="13">
    <source>
        <dbReference type="PROSITE" id="PS51192"/>
    </source>
</evidence>
<feature type="domain" description="Helicase ATP-binding" evidence="13">
    <location>
        <begin position="37"/>
        <end position="213"/>
    </location>
</feature>
<comment type="similarity">
    <text evidence="1">Belongs to the helicase family. RecQ subfamily.</text>
</comment>
<feature type="domain" description="Helicase C-terminal" evidence="14">
    <location>
        <begin position="245"/>
        <end position="388"/>
    </location>
</feature>